<evidence type="ECO:0000256" key="1">
    <source>
        <dbReference type="SAM" id="Phobius"/>
    </source>
</evidence>
<feature type="transmembrane region" description="Helical" evidence="1">
    <location>
        <begin position="12"/>
        <end position="30"/>
    </location>
</feature>
<organism evidence="2 3">
    <name type="scientific">Canicola haemoglobinophilus</name>
    <dbReference type="NCBI Taxonomy" id="733"/>
    <lineage>
        <taxon>Bacteria</taxon>
        <taxon>Pseudomonadati</taxon>
        <taxon>Pseudomonadota</taxon>
        <taxon>Gammaproteobacteria</taxon>
        <taxon>Pasteurellales</taxon>
        <taxon>Pasteurellaceae</taxon>
        <taxon>Canicola</taxon>
    </lineage>
</organism>
<feature type="transmembrane region" description="Helical" evidence="1">
    <location>
        <begin position="141"/>
        <end position="161"/>
    </location>
</feature>
<feature type="transmembrane region" description="Helical" evidence="1">
    <location>
        <begin position="88"/>
        <end position="106"/>
    </location>
</feature>
<proteinExistence type="predicted"/>
<dbReference type="Pfam" id="PF14256">
    <property type="entry name" value="YwiC"/>
    <property type="match status" value="1"/>
</dbReference>
<accession>A0A1V4B033</accession>
<dbReference type="EMBL" id="UGHF01000001">
    <property type="protein sequence ID" value="STO61001.1"/>
    <property type="molecule type" value="Genomic_DNA"/>
</dbReference>
<dbReference type="Proteomes" id="UP000254329">
    <property type="component" value="Unassembled WGS sequence"/>
</dbReference>
<evidence type="ECO:0000313" key="3">
    <source>
        <dbReference type="Proteomes" id="UP000254329"/>
    </source>
</evidence>
<feature type="transmembrane region" description="Helical" evidence="1">
    <location>
        <begin position="65"/>
        <end position="82"/>
    </location>
</feature>
<dbReference type="AlphaFoldDB" id="A0A1V4B033"/>
<feature type="transmembrane region" description="Helical" evidence="1">
    <location>
        <begin position="173"/>
        <end position="200"/>
    </location>
</feature>
<gene>
    <name evidence="2" type="ORF">NCTC1659_02305</name>
</gene>
<feature type="transmembrane region" description="Helical" evidence="1">
    <location>
        <begin position="118"/>
        <end position="135"/>
    </location>
</feature>
<keyword evidence="1" id="KW-1133">Transmembrane helix</keyword>
<dbReference type="STRING" id="733.B0186_07890"/>
<dbReference type="InterPro" id="IPR025576">
    <property type="entry name" value="YwiC"/>
</dbReference>
<feature type="transmembrane region" description="Helical" evidence="1">
    <location>
        <begin position="220"/>
        <end position="238"/>
    </location>
</feature>
<sequence>MKLLISNQHGAILMALIPFLYGMLLGNPIWLHFFLLLAWFSLYLMTYPFLNLFKGKNVHFAKYQKWTLIYGTASLIFALPTLWHNWHILYFLAAMLPFVAINIYFVKQKNERALINDFAGIIIFAIAGMASYYFSTFTFNSQIWLVALLPTLYFVGTTLYVKSCMRERKNPKYLYASYLWHIACIGLFVITQQIYLALAFVPPAIRAYLLPKKKLSVKQIGFAEIAISILFFIQLIFATL</sequence>
<keyword evidence="1" id="KW-0472">Membrane</keyword>
<name>A0A1V4B033_9PAST</name>
<protein>
    <submittedName>
        <fullName evidence="2">Sugar phosphate permease</fullName>
    </submittedName>
</protein>
<dbReference type="RefSeq" id="WP_078218817.1">
    <property type="nucleotide sequence ID" value="NZ_MUXZ01000022.1"/>
</dbReference>
<reference evidence="2 3" key="1">
    <citation type="submission" date="2018-06" db="EMBL/GenBank/DDBJ databases">
        <authorList>
            <consortium name="Pathogen Informatics"/>
            <person name="Doyle S."/>
        </authorList>
    </citation>
    <scope>NUCLEOTIDE SEQUENCE [LARGE SCALE GENOMIC DNA]</scope>
    <source>
        <strain evidence="2 3">NCTC1659</strain>
    </source>
</reference>
<evidence type="ECO:0000313" key="2">
    <source>
        <dbReference type="EMBL" id="STO61001.1"/>
    </source>
</evidence>
<keyword evidence="1" id="KW-0812">Transmembrane</keyword>
<feature type="transmembrane region" description="Helical" evidence="1">
    <location>
        <begin position="36"/>
        <end position="53"/>
    </location>
</feature>
<keyword evidence="3" id="KW-1185">Reference proteome</keyword>